<organism evidence="2 3">
    <name type="scientific">Ciona savignyi</name>
    <name type="common">Pacific transparent sea squirt</name>
    <dbReference type="NCBI Taxonomy" id="51511"/>
    <lineage>
        <taxon>Eukaryota</taxon>
        <taxon>Metazoa</taxon>
        <taxon>Chordata</taxon>
        <taxon>Tunicata</taxon>
        <taxon>Ascidiacea</taxon>
        <taxon>Phlebobranchia</taxon>
        <taxon>Cionidae</taxon>
        <taxon>Ciona</taxon>
    </lineage>
</organism>
<dbReference type="InParanoid" id="H2ZJF5"/>
<keyword evidence="1" id="KW-0732">Signal</keyword>
<reference evidence="2" key="3">
    <citation type="submission" date="2025-09" db="UniProtKB">
        <authorList>
            <consortium name="Ensembl"/>
        </authorList>
    </citation>
    <scope>IDENTIFICATION</scope>
</reference>
<evidence type="ECO:0008006" key="4">
    <source>
        <dbReference type="Google" id="ProtNLM"/>
    </source>
</evidence>
<dbReference type="AlphaFoldDB" id="H2ZJF5"/>
<feature type="signal peptide" evidence="1">
    <location>
        <begin position="1"/>
        <end position="25"/>
    </location>
</feature>
<keyword evidence="3" id="KW-1185">Reference proteome</keyword>
<reference evidence="3" key="1">
    <citation type="submission" date="2003-08" db="EMBL/GenBank/DDBJ databases">
        <authorList>
            <person name="Birren B."/>
            <person name="Nusbaum C."/>
            <person name="Abebe A."/>
            <person name="Abouelleil A."/>
            <person name="Adekoya E."/>
            <person name="Ait-zahra M."/>
            <person name="Allen N."/>
            <person name="Allen T."/>
            <person name="An P."/>
            <person name="Anderson M."/>
            <person name="Anderson S."/>
            <person name="Arachchi H."/>
            <person name="Armbruster J."/>
            <person name="Bachantsang P."/>
            <person name="Baldwin J."/>
            <person name="Barry A."/>
            <person name="Bayul T."/>
            <person name="Blitshsteyn B."/>
            <person name="Bloom T."/>
            <person name="Blye J."/>
            <person name="Boguslavskiy L."/>
            <person name="Borowsky M."/>
            <person name="Boukhgalter B."/>
            <person name="Brunache A."/>
            <person name="Butler J."/>
            <person name="Calixte N."/>
            <person name="Calvo S."/>
            <person name="Camarata J."/>
            <person name="Campo K."/>
            <person name="Chang J."/>
            <person name="Cheshatsang Y."/>
            <person name="Citroen M."/>
            <person name="Collymore A."/>
            <person name="Considine T."/>
            <person name="Cook A."/>
            <person name="Cooke P."/>
            <person name="Corum B."/>
            <person name="Cuomo C."/>
            <person name="David R."/>
            <person name="Dawoe T."/>
            <person name="Degray S."/>
            <person name="Dodge S."/>
            <person name="Dooley K."/>
            <person name="Dorje P."/>
            <person name="Dorjee K."/>
            <person name="Dorris L."/>
            <person name="Duffey N."/>
            <person name="Dupes A."/>
            <person name="Elkins T."/>
            <person name="Engels R."/>
            <person name="Erickson J."/>
            <person name="Farina A."/>
            <person name="Faro S."/>
            <person name="Ferreira P."/>
            <person name="Fischer H."/>
            <person name="Fitzgerald M."/>
            <person name="Foley K."/>
            <person name="Gage D."/>
            <person name="Galagan J."/>
            <person name="Gearin G."/>
            <person name="Gnerre S."/>
            <person name="Gnirke A."/>
            <person name="Goyette A."/>
            <person name="Graham J."/>
            <person name="Grandbois E."/>
            <person name="Gyaltsen K."/>
            <person name="Hafez N."/>
            <person name="Hagopian D."/>
            <person name="Hagos B."/>
            <person name="Hall J."/>
            <person name="Hatcher B."/>
            <person name="Heller A."/>
            <person name="Higgins H."/>
            <person name="Honan T."/>
            <person name="Horn A."/>
            <person name="Houde N."/>
            <person name="Hughes L."/>
            <person name="Hulme W."/>
            <person name="Husby E."/>
            <person name="Iliev I."/>
            <person name="Jaffe D."/>
            <person name="Jones C."/>
            <person name="Kamal M."/>
            <person name="Kamat A."/>
            <person name="Kamvysselis M."/>
            <person name="Karlsson E."/>
            <person name="Kells C."/>
            <person name="Kieu A."/>
            <person name="Kisner P."/>
            <person name="Kodira C."/>
            <person name="Kulbokas E."/>
            <person name="Labutti K."/>
            <person name="Lama D."/>
            <person name="Landers T."/>
            <person name="Leger J."/>
            <person name="Levine S."/>
            <person name="Lewis D."/>
            <person name="Lewis T."/>
            <person name="Lindblad-toh K."/>
            <person name="Liu X."/>
            <person name="Lokyitsang T."/>
            <person name="Lokyitsang Y."/>
            <person name="Lucien O."/>
            <person name="Lui A."/>
            <person name="Ma L.J."/>
            <person name="Mabbitt R."/>
            <person name="Macdonald J."/>
            <person name="Maclean C."/>
            <person name="Major J."/>
            <person name="Manning J."/>
            <person name="Marabella R."/>
            <person name="Maru K."/>
            <person name="Matthews C."/>
            <person name="Mauceli E."/>
            <person name="Mccarthy M."/>
            <person name="Mcdonough S."/>
            <person name="Mcghee T."/>
            <person name="Meldrim J."/>
            <person name="Meneus L."/>
            <person name="Mesirov J."/>
            <person name="Mihalev A."/>
            <person name="Mihova T."/>
            <person name="Mikkelsen T."/>
            <person name="Mlenga V."/>
            <person name="Moru K."/>
            <person name="Mozes J."/>
            <person name="Mulrain L."/>
            <person name="Munson G."/>
            <person name="Naylor J."/>
            <person name="Newes C."/>
            <person name="Nguyen C."/>
            <person name="Nguyen N."/>
            <person name="Nguyen T."/>
            <person name="Nicol R."/>
            <person name="Nielsen C."/>
            <person name="Nizzari M."/>
            <person name="Norbu C."/>
            <person name="Norbu N."/>
            <person name="O'donnell P."/>
            <person name="Okoawo O."/>
            <person name="O'leary S."/>
            <person name="Omotosho B."/>
            <person name="O'neill K."/>
            <person name="Osman S."/>
            <person name="Parker S."/>
            <person name="Perrin D."/>
            <person name="Phunkhang P."/>
            <person name="Piqani B."/>
            <person name="Purcell S."/>
            <person name="Rachupka T."/>
            <person name="Ramasamy U."/>
            <person name="Rameau R."/>
            <person name="Ray V."/>
            <person name="Raymond C."/>
            <person name="Retta R."/>
            <person name="Richardson S."/>
            <person name="Rise C."/>
            <person name="Rodriguez J."/>
            <person name="Rogers J."/>
            <person name="Rogov P."/>
            <person name="Rutman M."/>
            <person name="Schupbach R."/>
            <person name="Seaman C."/>
            <person name="Settipalli S."/>
            <person name="Sharpe T."/>
            <person name="Sheridan J."/>
            <person name="Sherpa N."/>
            <person name="Shi J."/>
            <person name="Smirnov S."/>
            <person name="Smith C."/>
            <person name="Sougnez C."/>
            <person name="Spencer B."/>
            <person name="Stalker J."/>
            <person name="Stange-thomann N."/>
            <person name="Stavropoulos S."/>
            <person name="Stetson K."/>
            <person name="Stone C."/>
            <person name="Stone S."/>
            <person name="Stubbs M."/>
            <person name="Talamas J."/>
            <person name="Tchuinga P."/>
            <person name="Tenzing P."/>
            <person name="Tesfaye S."/>
            <person name="Theodore J."/>
            <person name="Thoulutsang Y."/>
            <person name="Topham K."/>
            <person name="Towey S."/>
            <person name="Tsamla T."/>
            <person name="Tsomo N."/>
            <person name="Vallee D."/>
            <person name="Vassiliev H."/>
            <person name="Venkataraman V."/>
            <person name="Vinson J."/>
            <person name="Vo A."/>
            <person name="Wade C."/>
            <person name="Wang S."/>
            <person name="Wangchuk T."/>
            <person name="Wangdi T."/>
            <person name="Whittaker C."/>
            <person name="Wilkinson J."/>
            <person name="Wu Y."/>
            <person name="Wyman D."/>
            <person name="Yadav S."/>
            <person name="Yang S."/>
            <person name="Yang X."/>
            <person name="Yeager S."/>
            <person name="Yee E."/>
            <person name="Young G."/>
            <person name="Zainoun J."/>
            <person name="Zembeck L."/>
            <person name="Zimmer A."/>
            <person name="Zody M."/>
            <person name="Lander E."/>
        </authorList>
    </citation>
    <scope>NUCLEOTIDE SEQUENCE [LARGE SCALE GENOMIC DNA]</scope>
</reference>
<feature type="chain" id="PRO_5003579352" description="Secreted protein" evidence="1">
    <location>
        <begin position="26"/>
        <end position="131"/>
    </location>
</feature>
<evidence type="ECO:0000313" key="3">
    <source>
        <dbReference type="Proteomes" id="UP000007875"/>
    </source>
</evidence>
<dbReference type="HOGENOM" id="CLU_1926848_0_0_1"/>
<dbReference type="Ensembl" id="ENSCSAVT00000017914.1">
    <property type="protein sequence ID" value="ENSCSAVP00000017721.1"/>
    <property type="gene ID" value="ENSCSAVG00000010431.1"/>
</dbReference>
<reference evidence="2" key="2">
    <citation type="submission" date="2025-08" db="UniProtKB">
        <authorList>
            <consortium name="Ensembl"/>
        </authorList>
    </citation>
    <scope>IDENTIFICATION</scope>
</reference>
<dbReference type="Proteomes" id="UP000007875">
    <property type="component" value="Unassembled WGS sequence"/>
</dbReference>
<proteinExistence type="predicted"/>
<evidence type="ECO:0000313" key="2">
    <source>
        <dbReference type="Ensembl" id="ENSCSAVP00000017721.1"/>
    </source>
</evidence>
<evidence type="ECO:0000256" key="1">
    <source>
        <dbReference type="SAM" id="SignalP"/>
    </source>
</evidence>
<sequence>MLSTITISSVMGVFILLCTFTLSDSRAIGRETGFVEEERSGRAIKSLCVDYYSQLPYALWKHACGSQTTVRRSFEPEQRTTEKKHEEGYMNQNTRMVNALYARLFDKVSKEISEQKRSANVYGSNAPMYII</sequence>
<accession>H2ZJF5</accession>
<name>H2ZJF5_CIOSA</name>
<protein>
    <recommendedName>
        <fullName evidence="4">Secreted protein</fullName>
    </recommendedName>
</protein>